<gene>
    <name evidence="1" type="ORF">SAMN04487944_12212</name>
</gene>
<dbReference type="OrthoDB" id="2680078at2"/>
<dbReference type="EMBL" id="FOGL01000022">
    <property type="protein sequence ID" value="SES17915.1"/>
    <property type="molecule type" value="Genomic_DNA"/>
</dbReference>
<sequence>MVHQNGEKVTLQKVTVSKKGYITVQIWQKGKLCKIGTIPFQLVEELILCAPTGTHIECEVTDFMCSAEITKDCINIEIRVCQQVKAVAEAIIEVEADLCQPRSFTESKLI</sequence>
<reference evidence="1 2" key="1">
    <citation type="submission" date="2016-10" db="EMBL/GenBank/DDBJ databases">
        <authorList>
            <person name="de Groot N.N."/>
        </authorList>
    </citation>
    <scope>NUCLEOTIDE SEQUENCE [LARGE SCALE GENOMIC DNA]</scope>
    <source>
        <strain evidence="1 2">CGMCC 1.7727</strain>
    </source>
</reference>
<protein>
    <submittedName>
        <fullName evidence="1">Uncharacterized protein</fullName>
    </submittedName>
</protein>
<dbReference type="STRING" id="531814.SAMN04487944_12212"/>
<evidence type="ECO:0000313" key="2">
    <source>
        <dbReference type="Proteomes" id="UP000199687"/>
    </source>
</evidence>
<organism evidence="1 2">
    <name type="scientific">Gracilibacillus ureilyticus</name>
    <dbReference type="NCBI Taxonomy" id="531814"/>
    <lineage>
        <taxon>Bacteria</taxon>
        <taxon>Bacillati</taxon>
        <taxon>Bacillota</taxon>
        <taxon>Bacilli</taxon>
        <taxon>Bacillales</taxon>
        <taxon>Bacillaceae</taxon>
        <taxon>Gracilibacillus</taxon>
    </lineage>
</organism>
<accession>A0A1H9V886</accession>
<proteinExistence type="predicted"/>
<dbReference type="RefSeq" id="WP_089743475.1">
    <property type="nucleotide sequence ID" value="NZ_FOGL01000022.1"/>
</dbReference>
<name>A0A1H9V886_9BACI</name>
<dbReference type="Proteomes" id="UP000199687">
    <property type="component" value="Unassembled WGS sequence"/>
</dbReference>
<keyword evidence="2" id="KW-1185">Reference proteome</keyword>
<evidence type="ECO:0000313" key="1">
    <source>
        <dbReference type="EMBL" id="SES17915.1"/>
    </source>
</evidence>
<dbReference type="AlphaFoldDB" id="A0A1H9V886"/>